<dbReference type="PANTHER" id="PTHR21058:SF0">
    <property type="entry name" value="6,7-DIMETHYL-8-RIBITYLLUMAZINE SYNTHASE"/>
    <property type="match status" value="1"/>
</dbReference>
<evidence type="ECO:0000256" key="2">
    <source>
        <dbReference type="ARBA" id="ARBA00007424"/>
    </source>
</evidence>
<evidence type="ECO:0000256" key="5">
    <source>
        <dbReference type="ARBA" id="ARBA00022679"/>
    </source>
</evidence>
<evidence type="ECO:0000256" key="4">
    <source>
        <dbReference type="ARBA" id="ARBA00022619"/>
    </source>
</evidence>
<evidence type="ECO:0000256" key="1">
    <source>
        <dbReference type="ARBA" id="ARBA00004917"/>
    </source>
</evidence>
<dbReference type="SUPFAM" id="SSF52121">
    <property type="entry name" value="Lumazine synthase"/>
    <property type="match status" value="1"/>
</dbReference>
<evidence type="ECO:0000313" key="9">
    <source>
        <dbReference type="EMBL" id="GMH86341.1"/>
    </source>
</evidence>
<dbReference type="Gene3D" id="3.40.50.960">
    <property type="entry name" value="Lumazine/riboflavin synthase"/>
    <property type="match status" value="1"/>
</dbReference>
<dbReference type="GO" id="GO:0009231">
    <property type="term" value="P:riboflavin biosynthetic process"/>
    <property type="evidence" value="ECO:0007669"/>
    <property type="project" value="UniProtKB-KW"/>
</dbReference>
<dbReference type="CDD" id="cd09209">
    <property type="entry name" value="Lumazine_synthase-I"/>
    <property type="match status" value="1"/>
</dbReference>
<reference evidence="10" key="1">
    <citation type="journal article" date="2023" name="Commun. Biol.">
        <title>Genome analysis of Parmales, the sister group of diatoms, reveals the evolutionary specialization of diatoms from phago-mixotrophs to photoautotrophs.</title>
        <authorList>
            <person name="Ban H."/>
            <person name="Sato S."/>
            <person name="Yoshikawa S."/>
            <person name="Yamada K."/>
            <person name="Nakamura Y."/>
            <person name="Ichinomiya M."/>
            <person name="Sato N."/>
            <person name="Blanc-Mathieu R."/>
            <person name="Endo H."/>
            <person name="Kuwata A."/>
            <person name="Ogata H."/>
        </authorList>
    </citation>
    <scope>NUCLEOTIDE SEQUENCE [LARGE SCALE GENOMIC DNA]</scope>
    <source>
        <strain evidence="10">NIES 3699</strain>
    </source>
</reference>
<dbReference type="EC" id="2.5.1.78" evidence="3 7"/>
<evidence type="ECO:0000256" key="7">
    <source>
        <dbReference type="RuleBase" id="RU003795"/>
    </source>
</evidence>
<dbReference type="InterPro" id="IPR036467">
    <property type="entry name" value="LS/RS_sf"/>
</dbReference>
<sequence>MNSAIICLVLAALCVSCNAFQLSKSFSRSPVVRRMAVEGAVDFPTLDGSKARIGIIKTRWNKEDVSNLVDGCKKALKDTGVEDANVFETEVPGAFELPYAARLLALSGTVDAIVCVGVLVKGDTMHFEYISEAVSSGIMNVGLQTACPCVFGVLTCNTEEQVKKRSTGKHNHGKDWGLTAVEMALLRQEALGGTQKPSMGFGAPIEVGSSGKTSAGPKVGF</sequence>
<name>A0A9W7BD19_9STRA</name>
<proteinExistence type="inferred from homology"/>
<dbReference type="GO" id="GO:0009349">
    <property type="term" value="C:riboflavin synthase complex"/>
    <property type="evidence" value="ECO:0007669"/>
    <property type="project" value="UniProtKB-UniRule"/>
</dbReference>
<evidence type="ECO:0000256" key="3">
    <source>
        <dbReference type="ARBA" id="ARBA00012664"/>
    </source>
</evidence>
<comment type="similarity">
    <text evidence="2 7">Belongs to the DMRL synthase family.</text>
</comment>
<keyword evidence="5 7" id="KW-0808">Transferase</keyword>
<evidence type="ECO:0000313" key="10">
    <source>
        <dbReference type="Proteomes" id="UP001165160"/>
    </source>
</evidence>
<protein>
    <recommendedName>
        <fullName evidence="3 7">6,7-dimethyl-8-ribityllumazine synthase</fullName>
        <shortName evidence="7">DMRL synthase</shortName>
        <ecNumber evidence="3 7">2.5.1.78</ecNumber>
    </recommendedName>
</protein>
<organism evidence="9 10">
    <name type="scientific">Triparma verrucosa</name>
    <dbReference type="NCBI Taxonomy" id="1606542"/>
    <lineage>
        <taxon>Eukaryota</taxon>
        <taxon>Sar</taxon>
        <taxon>Stramenopiles</taxon>
        <taxon>Ochrophyta</taxon>
        <taxon>Bolidophyceae</taxon>
        <taxon>Parmales</taxon>
        <taxon>Triparmaceae</taxon>
        <taxon>Triparma</taxon>
    </lineage>
</organism>
<comment type="pathway">
    <text evidence="1 7">Cofactor biosynthesis; riboflavin biosynthesis; riboflavin from 2-hydroxy-3-oxobutyl phosphate and 5-amino-6-(D-ribitylamino)uracil: step 1/2.</text>
</comment>
<evidence type="ECO:0000256" key="6">
    <source>
        <dbReference type="ARBA" id="ARBA00048785"/>
    </source>
</evidence>
<gene>
    <name evidence="9" type="ORF">TrVE_jg7858</name>
</gene>
<dbReference type="EMBL" id="BRXX01000059">
    <property type="protein sequence ID" value="GMH86341.1"/>
    <property type="molecule type" value="Genomic_DNA"/>
</dbReference>
<feature type="chain" id="PRO_5040895319" description="6,7-dimethyl-8-ribityllumazine synthase" evidence="8">
    <location>
        <begin position="20"/>
        <end position="221"/>
    </location>
</feature>
<dbReference type="HAMAP" id="MF_00178">
    <property type="entry name" value="Lumazine_synth"/>
    <property type="match status" value="1"/>
</dbReference>
<keyword evidence="8" id="KW-0732">Signal</keyword>
<evidence type="ECO:0000256" key="8">
    <source>
        <dbReference type="SAM" id="SignalP"/>
    </source>
</evidence>
<dbReference type="InterPro" id="IPR034964">
    <property type="entry name" value="LS"/>
</dbReference>
<comment type="function">
    <text evidence="7">Catalyzes the formation of 6,7-dimethyl-8-ribityllumazine by condensation of 5-amino-6-(D-ribitylamino)uracil with 3,4-dihydroxy-2-butanone 4-phosphate. This is the penultimate step in the biosynthesis of riboflavin.</text>
</comment>
<dbReference type="GO" id="GO:0000906">
    <property type="term" value="F:6,7-dimethyl-8-ribityllumazine synthase activity"/>
    <property type="evidence" value="ECO:0007669"/>
    <property type="project" value="UniProtKB-EC"/>
</dbReference>
<dbReference type="PANTHER" id="PTHR21058">
    <property type="entry name" value="6,7-DIMETHYL-8-RIBITYLLUMAZINE SYNTHASE DMRL SYNTHASE LUMAZINE SYNTHASE"/>
    <property type="match status" value="1"/>
</dbReference>
<comment type="catalytic activity">
    <reaction evidence="6 7">
        <text>(2S)-2-hydroxy-3-oxobutyl phosphate + 5-amino-6-(D-ribitylamino)uracil = 6,7-dimethyl-8-(1-D-ribityl)lumazine + phosphate + 2 H2O + H(+)</text>
        <dbReference type="Rhea" id="RHEA:26152"/>
        <dbReference type="ChEBI" id="CHEBI:15377"/>
        <dbReference type="ChEBI" id="CHEBI:15378"/>
        <dbReference type="ChEBI" id="CHEBI:15934"/>
        <dbReference type="ChEBI" id="CHEBI:43474"/>
        <dbReference type="ChEBI" id="CHEBI:58201"/>
        <dbReference type="ChEBI" id="CHEBI:58830"/>
        <dbReference type="EC" id="2.5.1.78"/>
    </reaction>
</comment>
<accession>A0A9W7BD19</accession>
<keyword evidence="4 7" id="KW-0686">Riboflavin biosynthesis</keyword>
<keyword evidence="10" id="KW-1185">Reference proteome</keyword>
<dbReference type="InterPro" id="IPR002180">
    <property type="entry name" value="LS/RS"/>
</dbReference>
<dbReference type="Proteomes" id="UP001165160">
    <property type="component" value="Unassembled WGS sequence"/>
</dbReference>
<dbReference type="Pfam" id="PF00885">
    <property type="entry name" value="DMRL_synthase"/>
    <property type="match status" value="1"/>
</dbReference>
<dbReference type="NCBIfam" id="TIGR00114">
    <property type="entry name" value="lumazine-synth"/>
    <property type="match status" value="1"/>
</dbReference>
<comment type="caution">
    <text evidence="9">The sequence shown here is derived from an EMBL/GenBank/DDBJ whole genome shotgun (WGS) entry which is preliminary data.</text>
</comment>
<dbReference type="AlphaFoldDB" id="A0A9W7BD19"/>
<feature type="signal peptide" evidence="8">
    <location>
        <begin position="1"/>
        <end position="19"/>
    </location>
</feature>